<dbReference type="Pfam" id="PF12802">
    <property type="entry name" value="MarR_2"/>
    <property type="match status" value="1"/>
</dbReference>
<dbReference type="SUPFAM" id="SSF46785">
    <property type="entry name" value="Winged helix' DNA-binding domain"/>
    <property type="match status" value="1"/>
</dbReference>
<dbReference type="PANTHER" id="PTHR33164">
    <property type="entry name" value="TRANSCRIPTIONAL REGULATOR, MARR FAMILY"/>
    <property type="match status" value="1"/>
</dbReference>
<dbReference type="InterPro" id="IPR036388">
    <property type="entry name" value="WH-like_DNA-bd_sf"/>
</dbReference>
<dbReference type="SMART" id="SM00347">
    <property type="entry name" value="HTH_MARR"/>
    <property type="match status" value="1"/>
</dbReference>
<dbReference type="PANTHER" id="PTHR33164:SF43">
    <property type="entry name" value="HTH-TYPE TRANSCRIPTIONAL REPRESSOR YETL"/>
    <property type="match status" value="1"/>
</dbReference>
<evidence type="ECO:0000313" key="2">
    <source>
        <dbReference type="EMBL" id="WTQ82036.1"/>
    </source>
</evidence>
<dbReference type="PROSITE" id="PS50995">
    <property type="entry name" value="HTH_MARR_2"/>
    <property type="match status" value="1"/>
</dbReference>
<dbReference type="RefSeq" id="WP_405448107.1">
    <property type="nucleotide sequence ID" value="NZ_CP108164.1"/>
</dbReference>
<reference evidence="2 3" key="1">
    <citation type="submission" date="2022-10" db="EMBL/GenBank/DDBJ databases">
        <title>The complete genomes of actinobacterial strains from the NBC collection.</title>
        <authorList>
            <person name="Joergensen T.S."/>
            <person name="Alvarez Arevalo M."/>
            <person name="Sterndorff E.B."/>
            <person name="Faurdal D."/>
            <person name="Vuksanovic O."/>
            <person name="Mourched A.-S."/>
            <person name="Charusanti P."/>
            <person name="Shaw S."/>
            <person name="Blin K."/>
            <person name="Weber T."/>
        </authorList>
    </citation>
    <scope>NUCLEOTIDE SEQUENCE [LARGE SCALE GENOMIC DNA]</scope>
    <source>
        <strain evidence="2 3">NBC_00156</strain>
    </source>
</reference>
<evidence type="ECO:0000313" key="3">
    <source>
        <dbReference type="Proteomes" id="UP001622557"/>
    </source>
</evidence>
<dbReference type="Proteomes" id="UP001622557">
    <property type="component" value="Chromosome"/>
</dbReference>
<name>A0ABZ1KN84_STRAH</name>
<proteinExistence type="predicted"/>
<dbReference type="InterPro" id="IPR039422">
    <property type="entry name" value="MarR/SlyA-like"/>
</dbReference>
<dbReference type="EMBL" id="CP108164">
    <property type="protein sequence ID" value="WTQ82036.1"/>
    <property type="molecule type" value="Genomic_DNA"/>
</dbReference>
<accession>A0ABZ1KN84</accession>
<gene>
    <name evidence="2" type="ORF">OG350_17690</name>
</gene>
<protein>
    <submittedName>
        <fullName evidence="2">MarR family transcriptional regulator</fullName>
    </submittedName>
</protein>
<keyword evidence="3" id="KW-1185">Reference proteome</keyword>
<dbReference type="InterPro" id="IPR000835">
    <property type="entry name" value="HTH_MarR-typ"/>
</dbReference>
<evidence type="ECO:0000259" key="1">
    <source>
        <dbReference type="PROSITE" id="PS50995"/>
    </source>
</evidence>
<dbReference type="GeneID" id="97282293"/>
<feature type="domain" description="HTH marR-type" evidence="1">
    <location>
        <begin position="40"/>
        <end position="172"/>
    </location>
</feature>
<dbReference type="InterPro" id="IPR036390">
    <property type="entry name" value="WH_DNA-bd_sf"/>
</dbReference>
<organism evidence="2 3">
    <name type="scientific">Streptomyces achromogenes</name>
    <dbReference type="NCBI Taxonomy" id="67255"/>
    <lineage>
        <taxon>Bacteria</taxon>
        <taxon>Bacillati</taxon>
        <taxon>Actinomycetota</taxon>
        <taxon>Actinomycetes</taxon>
        <taxon>Kitasatosporales</taxon>
        <taxon>Streptomycetaceae</taxon>
        <taxon>Streptomyces</taxon>
    </lineage>
</organism>
<sequence length="180" mass="19680">MSTVDRSVLEQAAGVDAETMPGLIVNLATVSVLTMGGANRESTLELMRWVVWGQRRIAEDWIRERGLTHEQSAVLAYLSKNPDAIQRDVARAMRTSAPSVSRLLAGLERRGLVERQTQEGDTRSRRVRVTPAGSELIQGFEEAMDGVEESILAPLGAAGRARLHELLEQLASRIEPPGSP</sequence>
<dbReference type="Gene3D" id="1.10.10.10">
    <property type="entry name" value="Winged helix-like DNA-binding domain superfamily/Winged helix DNA-binding domain"/>
    <property type="match status" value="1"/>
</dbReference>